<protein>
    <submittedName>
        <fullName evidence="1">Uncharacterized protein</fullName>
    </submittedName>
</protein>
<name>A0A2P2NRD0_RHIMU</name>
<dbReference type="EMBL" id="GGEC01064486">
    <property type="protein sequence ID" value="MBX44970.1"/>
    <property type="molecule type" value="Transcribed_RNA"/>
</dbReference>
<accession>A0A2P2NRD0</accession>
<organism evidence="1">
    <name type="scientific">Rhizophora mucronata</name>
    <name type="common">Asiatic mangrove</name>
    <dbReference type="NCBI Taxonomy" id="61149"/>
    <lineage>
        <taxon>Eukaryota</taxon>
        <taxon>Viridiplantae</taxon>
        <taxon>Streptophyta</taxon>
        <taxon>Embryophyta</taxon>
        <taxon>Tracheophyta</taxon>
        <taxon>Spermatophyta</taxon>
        <taxon>Magnoliopsida</taxon>
        <taxon>eudicotyledons</taxon>
        <taxon>Gunneridae</taxon>
        <taxon>Pentapetalae</taxon>
        <taxon>rosids</taxon>
        <taxon>fabids</taxon>
        <taxon>Malpighiales</taxon>
        <taxon>Rhizophoraceae</taxon>
        <taxon>Rhizophora</taxon>
    </lineage>
</organism>
<dbReference type="AlphaFoldDB" id="A0A2P2NRD0"/>
<reference evidence="1" key="1">
    <citation type="submission" date="2018-02" db="EMBL/GenBank/DDBJ databases">
        <title>Rhizophora mucronata_Transcriptome.</title>
        <authorList>
            <person name="Meera S.P."/>
            <person name="Sreeshan A."/>
            <person name="Augustine A."/>
        </authorList>
    </citation>
    <scope>NUCLEOTIDE SEQUENCE</scope>
    <source>
        <tissue evidence="1">Leaf</tissue>
    </source>
</reference>
<proteinExistence type="predicted"/>
<evidence type="ECO:0000313" key="1">
    <source>
        <dbReference type="EMBL" id="MBX44970.1"/>
    </source>
</evidence>
<sequence>MCQDALRLLNFHCKYSNQQCRGRNLRLR</sequence>